<gene>
    <name evidence="1" type="ORF">E8P82_08585</name>
</gene>
<organism evidence="1 2">
    <name type="scientific">Arthrobacter echini</name>
    <dbReference type="NCBI Taxonomy" id="1529066"/>
    <lineage>
        <taxon>Bacteria</taxon>
        <taxon>Bacillati</taxon>
        <taxon>Actinomycetota</taxon>
        <taxon>Actinomycetes</taxon>
        <taxon>Micrococcales</taxon>
        <taxon>Micrococcaceae</taxon>
        <taxon>Arthrobacter</taxon>
    </lineage>
</organism>
<evidence type="ECO:0000313" key="1">
    <source>
        <dbReference type="EMBL" id="THJ66583.1"/>
    </source>
</evidence>
<proteinExistence type="predicted"/>
<protein>
    <submittedName>
        <fullName evidence="1">Uncharacterized protein</fullName>
    </submittedName>
</protein>
<dbReference type="AlphaFoldDB" id="A0A4S5E595"/>
<keyword evidence="2" id="KW-1185">Reference proteome</keyword>
<sequence length="102" mass="11607">MSSLDGEPTEESATFKIVRQCKAHTVWRVSHPYVKGLAVRVIAWFPPEHKDTVVVALFSGDKSNIGDIFYNSVEDRAKVAIQAWYREQEEKNDGTNELPSRK</sequence>
<accession>A0A4S5E595</accession>
<evidence type="ECO:0000313" key="2">
    <source>
        <dbReference type="Proteomes" id="UP000305233"/>
    </source>
</evidence>
<dbReference type="Proteomes" id="UP000305233">
    <property type="component" value="Unassembled WGS sequence"/>
</dbReference>
<name>A0A4S5E595_9MICC</name>
<reference evidence="1 2" key="1">
    <citation type="submission" date="2019-04" db="EMBL/GenBank/DDBJ databases">
        <authorList>
            <person name="Liu Q."/>
            <person name="Xin Y.-H."/>
        </authorList>
    </citation>
    <scope>NUCLEOTIDE SEQUENCE [LARGE SCALE GENOMIC DNA]</scope>
    <source>
        <strain evidence="1 2">AM23</strain>
    </source>
</reference>
<comment type="caution">
    <text evidence="1">The sequence shown here is derived from an EMBL/GenBank/DDBJ whole genome shotgun (WGS) entry which is preliminary data.</text>
</comment>
<dbReference type="EMBL" id="SSWH01000006">
    <property type="protein sequence ID" value="THJ66583.1"/>
    <property type="molecule type" value="Genomic_DNA"/>
</dbReference>
<dbReference type="OrthoDB" id="4381507at2"/>